<evidence type="ECO:0000313" key="1">
    <source>
        <dbReference type="EMBL" id="CAB4997321.1"/>
    </source>
</evidence>
<gene>
    <name evidence="1" type="ORF">UFOPK3974_01290</name>
</gene>
<dbReference type="AlphaFoldDB" id="A0A6J7NW45"/>
<dbReference type="EMBL" id="CAFBOR010000206">
    <property type="protein sequence ID" value="CAB4997321.1"/>
    <property type="molecule type" value="Genomic_DNA"/>
</dbReference>
<reference evidence="1" key="1">
    <citation type="submission" date="2020-05" db="EMBL/GenBank/DDBJ databases">
        <authorList>
            <person name="Chiriac C."/>
            <person name="Salcher M."/>
            <person name="Ghai R."/>
            <person name="Kavagutti S V."/>
        </authorList>
    </citation>
    <scope>NUCLEOTIDE SEQUENCE</scope>
</reference>
<accession>A0A6J7NW45</accession>
<sequence>MRVSTARGSIVLPLAGDASVPEGVAVIPFNIGETGVADLIDVSLVVTDLRLETLR</sequence>
<proteinExistence type="predicted"/>
<name>A0A6J7NW45_9ZZZZ</name>
<protein>
    <submittedName>
        <fullName evidence="1">Unannotated protein</fullName>
    </submittedName>
</protein>
<organism evidence="1">
    <name type="scientific">freshwater metagenome</name>
    <dbReference type="NCBI Taxonomy" id="449393"/>
    <lineage>
        <taxon>unclassified sequences</taxon>
        <taxon>metagenomes</taxon>
        <taxon>ecological metagenomes</taxon>
    </lineage>
</organism>